<evidence type="ECO:0000313" key="2">
    <source>
        <dbReference type="EMBL" id="MPC11867.1"/>
    </source>
</evidence>
<evidence type="ECO:0000256" key="1">
    <source>
        <dbReference type="SAM" id="MobiDB-lite"/>
    </source>
</evidence>
<name>A0A5B7CQ06_PORTR</name>
<dbReference type="AlphaFoldDB" id="A0A5B7CQ06"/>
<organism evidence="2 3">
    <name type="scientific">Portunus trituberculatus</name>
    <name type="common">Swimming crab</name>
    <name type="synonym">Neptunus trituberculatus</name>
    <dbReference type="NCBI Taxonomy" id="210409"/>
    <lineage>
        <taxon>Eukaryota</taxon>
        <taxon>Metazoa</taxon>
        <taxon>Ecdysozoa</taxon>
        <taxon>Arthropoda</taxon>
        <taxon>Crustacea</taxon>
        <taxon>Multicrustacea</taxon>
        <taxon>Malacostraca</taxon>
        <taxon>Eumalacostraca</taxon>
        <taxon>Eucarida</taxon>
        <taxon>Decapoda</taxon>
        <taxon>Pleocyemata</taxon>
        <taxon>Brachyura</taxon>
        <taxon>Eubrachyura</taxon>
        <taxon>Portunoidea</taxon>
        <taxon>Portunidae</taxon>
        <taxon>Portuninae</taxon>
        <taxon>Portunus</taxon>
    </lineage>
</organism>
<dbReference type="Proteomes" id="UP000324222">
    <property type="component" value="Unassembled WGS sequence"/>
</dbReference>
<protein>
    <submittedName>
        <fullName evidence="2">Uncharacterized protein</fullName>
    </submittedName>
</protein>
<gene>
    <name evidence="2" type="ORF">E2C01_004542</name>
</gene>
<keyword evidence="3" id="KW-1185">Reference proteome</keyword>
<reference evidence="2 3" key="1">
    <citation type="submission" date="2019-05" db="EMBL/GenBank/DDBJ databases">
        <title>Another draft genome of Portunus trituberculatus and its Hox gene families provides insights of decapod evolution.</title>
        <authorList>
            <person name="Jeong J.-H."/>
            <person name="Song I."/>
            <person name="Kim S."/>
            <person name="Choi T."/>
            <person name="Kim D."/>
            <person name="Ryu S."/>
            <person name="Kim W."/>
        </authorList>
    </citation>
    <scope>NUCLEOTIDE SEQUENCE [LARGE SCALE GENOMIC DNA]</scope>
    <source>
        <tissue evidence="2">Muscle</tissue>
    </source>
</reference>
<evidence type="ECO:0000313" key="3">
    <source>
        <dbReference type="Proteomes" id="UP000324222"/>
    </source>
</evidence>
<accession>A0A5B7CQ06</accession>
<proteinExistence type="predicted"/>
<comment type="caution">
    <text evidence="2">The sequence shown here is derived from an EMBL/GenBank/DDBJ whole genome shotgun (WGS) entry which is preliminary data.</text>
</comment>
<sequence>MDVVRHGFKDARMKRGLFFCTLEPPHPPCHPPLPPPHAVNARPPSSPEPLDNGRWERKI</sequence>
<feature type="region of interest" description="Disordered" evidence="1">
    <location>
        <begin position="29"/>
        <end position="59"/>
    </location>
</feature>
<dbReference type="EMBL" id="VSRR010000185">
    <property type="protein sequence ID" value="MPC11867.1"/>
    <property type="molecule type" value="Genomic_DNA"/>
</dbReference>